<dbReference type="eggNOG" id="ENOG502Z8VQ">
    <property type="taxonomic scope" value="Bacteria"/>
</dbReference>
<dbReference type="Pfam" id="PF13704">
    <property type="entry name" value="Glyco_tranf_2_4"/>
    <property type="match status" value="1"/>
</dbReference>
<dbReference type="Proteomes" id="UP000027337">
    <property type="component" value="Unassembled WGS sequence"/>
</dbReference>
<accession>A0A061SXW0</accession>
<protein>
    <submittedName>
        <fullName evidence="1">Glycosyl transferase family 2</fullName>
    </submittedName>
</protein>
<evidence type="ECO:0000313" key="1">
    <source>
        <dbReference type="EMBL" id="KAJ04875.1"/>
    </source>
</evidence>
<keyword evidence="2" id="KW-1185">Reference proteome</keyword>
<comment type="caution">
    <text evidence="1">The sequence shown here is derived from an EMBL/GenBank/DDBJ whole genome shotgun (WGS) entry which is preliminary data.</text>
</comment>
<organism evidence="1 2">
    <name type="scientific">Sulfitobacter mediterraneus</name>
    <dbReference type="NCBI Taxonomy" id="83219"/>
    <lineage>
        <taxon>Bacteria</taxon>
        <taxon>Pseudomonadati</taxon>
        <taxon>Pseudomonadota</taxon>
        <taxon>Alphaproteobacteria</taxon>
        <taxon>Rhodobacterales</taxon>
        <taxon>Roseobacteraceae</taxon>
        <taxon>Sulfitobacter</taxon>
    </lineage>
</organism>
<reference evidence="1 2" key="1">
    <citation type="journal article" date="2014" name="Genome Announc.">
        <title>Draft Genome Sequences of Two Isolates of the Roseobacter Group, Sulfitobacter sp. Strains 3SOLIMAR09 and 1FIGIMAR09, from Harbors of Mallorca Island (Mediterranean Sea).</title>
        <authorList>
            <person name="Mas-Llado M."/>
            <person name="Pina-Villalonga J.M."/>
            <person name="Brunet-Galmes I."/>
            <person name="Nogales B."/>
            <person name="Bosch R."/>
        </authorList>
    </citation>
    <scope>NUCLEOTIDE SEQUENCE [LARGE SCALE GENOMIC DNA]</scope>
    <source>
        <strain evidence="1 2">1FIGIMAR09</strain>
    </source>
</reference>
<keyword evidence="1" id="KW-0808">Transferase</keyword>
<name>A0A061SXW0_9RHOB</name>
<proteinExistence type="predicted"/>
<dbReference type="GO" id="GO:0016740">
    <property type="term" value="F:transferase activity"/>
    <property type="evidence" value="ECO:0007669"/>
    <property type="project" value="UniProtKB-KW"/>
</dbReference>
<dbReference type="EMBL" id="JEMU01000001">
    <property type="protein sequence ID" value="KAJ04875.1"/>
    <property type="molecule type" value="Genomic_DNA"/>
</dbReference>
<dbReference type="AlphaFoldDB" id="A0A061SXW0"/>
<gene>
    <name evidence="1" type="ORF">PM02_01295</name>
</gene>
<dbReference type="RefSeq" id="WP_037904455.1">
    <property type="nucleotide sequence ID" value="NZ_JEMU01000001.1"/>
</dbReference>
<sequence length="311" mass="34556">MTTWGLSATILAPTAEILRFAAYHLETGAHRLYLYLDDDNPAAFDALKAHPKVRVTHCDDSHWDRLGMKRPRKHQVRQSANATHAYQRAGDVDWLIHMDVDEFLVPQRPIADALSACAANQTIARIRPMEVLAGDGTAFKAFIPNGPDRAGTVRALYPTYGAYVKGGFLSHLAGKLFVRTGLPDVRVQIHNAFQNDEMLKGPEQHPDIDLAHLHAANWDAWIAAYRFRVAKGSYRAELAPNKPRDKGGLSMHELLTTIEAEDGEAGLRAFFDELCADTPQMRDKLAGFGLLKRANLGLKATLSTHFPQFLL</sequence>
<evidence type="ECO:0000313" key="2">
    <source>
        <dbReference type="Proteomes" id="UP000027337"/>
    </source>
</evidence>
<dbReference type="STRING" id="83219.PM02_01295"/>